<keyword evidence="1" id="KW-0732">Signal</keyword>
<dbReference type="Gene3D" id="3.40.50.1820">
    <property type="entry name" value="alpha/beta hydrolase"/>
    <property type="match status" value="1"/>
</dbReference>
<dbReference type="GO" id="GO:0016787">
    <property type="term" value="F:hydrolase activity"/>
    <property type="evidence" value="ECO:0007669"/>
    <property type="project" value="UniProtKB-KW"/>
</dbReference>
<dbReference type="Pfam" id="PF00561">
    <property type="entry name" value="Abhydrolase_1"/>
    <property type="match status" value="1"/>
</dbReference>
<dbReference type="SUPFAM" id="SSF53474">
    <property type="entry name" value="alpha/beta-Hydrolases"/>
    <property type="match status" value="1"/>
</dbReference>
<dbReference type="PRINTS" id="PR00111">
    <property type="entry name" value="ABHYDROLASE"/>
</dbReference>
<reference evidence="3 4" key="1">
    <citation type="submission" date="2017-08" db="EMBL/GenBank/DDBJ databases">
        <title>Infants hospitalized years apart are colonized by the same room-sourced microbial strains.</title>
        <authorList>
            <person name="Brooks B."/>
            <person name="Olm M.R."/>
            <person name="Firek B.A."/>
            <person name="Baker R."/>
            <person name="Thomas B.C."/>
            <person name="Morowitz M.J."/>
            <person name="Banfield J.F."/>
        </authorList>
    </citation>
    <scope>NUCLEOTIDE SEQUENCE [LARGE SCALE GENOMIC DNA]</scope>
    <source>
        <strain evidence="3">S2_018_000_R3_110</strain>
    </source>
</reference>
<dbReference type="InterPro" id="IPR029058">
    <property type="entry name" value="AB_hydrolase_fold"/>
</dbReference>
<evidence type="ECO:0000313" key="4">
    <source>
        <dbReference type="Proteomes" id="UP000248614"/>
    </source>
</evidence>
<feature type="domain" description="AB hydrolase-1" evidence="2">
    <location>
        <begin position="58"/>
        <end position="297"/>
    </location>
</feature>
<dbReference type="InterPro" id="IPR050266">
    <property type="entry name" value="AB_hydrolase_sf"/>
</dbReference>
<name>A0A2W4Z0G9_9SPHN</name>
<protein>
    <submittedName>
        <fullName evidence="3">Alpha/beta hydrolase</fullName>
    </submittedName>
</protein>
<feature type="signal peptide" evidence="1">
    <location>
        <begin position="1"/>
        <end position="29"/>
    </location>
</feature>
<proteinExistence type="predicted"/>
<dbReference type="AlphaFoldDB" id="A0A2W4Z0G9"/>
<evidence type="ECO:0000256" key="1">
    <source>
        <dbReference type="SAM" id="SignalP"/>
    </source>
</evidence>
<gene>
    <name evidence="3" type="ORF">DI632_12180</name>
</gene>
<keyword evidence="3" id="KW-0378">Hydrolase</keyword>
<organism evidence="3 4">
    <name type="scientific">Sphingomonas hengshuiensis</name>
    <dbReference type="NCBI Taxonomy" id="1609977"/>
    <lineage>
        <taxon>Bacteria</taxon>
        <taxon>Pseudomonadati</taxon>
        <taxon>Pseudomonadota</taxon>
        <taxon>Alphaproteobacteria</taxon>
        <taxon>Sphingomonadales</taxon>
        <taxon>Sphingomonadaceae</taxon>
        <taxon>Sphingomonas</taxon>
    </lineage>
</organism>
<accession>A0A2W4Z0G9</accession>
<comment type="caution">
    <text evidence="3">The sequence shown here is derived from an EMBL/GenBank/DDBJ whole genome shotgun (WGS) entry which is preliminary data.</text>
</comment>
<evidence type="ECO:0000259" key="2">
    <source>
        <dbReference type="Pfam" id="PF00561"/>
    </source>
</evidence>
<sequence length="310" mass="32396">MKDVFRKAATATALIGGGLALWTALAASAAEALVPADGAFVDVPGGRLHYVDTGGDGPAVVMLHGLYGQLRNFSYALAAELPDHRLILVDRPGWGHSTVEVEHPTLETQAQMIATLIDTLGLDRPLLVGHSMGGAVALAMALDQSAKIRGIALIAPLTRQIDRLPPVFRGKVPPAIVRSVAAWTIGVPLTTLTGPAVSKRVFAPDPVPMDFGTRGGGLSALRPASFEAGAFELEDANRALSTMVPRYGSITMPVAILYGRDDQLLDPVAQGDVTAGEIPGARLTKIGGGHMIPITRPAETAAWLREFAAA</sequence>
<dbReference type="InterPro" id="IPR000073">
    <property type="entry name" value="AB_hydrolase_1"/>
</dbReference>
<dbReference type="EMBL" id="QFNF01000034">
    <property type="protein sequence ID" value="PZO75196.1"/>
    <property type="molecule type" value="Genomic_DNA"/>
</dbReference>
<evidence type="ECO:0000313" key="3">
    <source>
        <dbReference type="EMBL" id="PZO75196.1"/>
    </source>
</evidence>
<dbReference type="PANTHER" id="PTHR43798:SF33">
    <property type="entry name" value="HYDROLASE, PUTATIVE (AFU_ORTHOLOGUE AFUA_2G14860)-RELATED"/>
    <property type="match status" value="1"/>
</dbReference>
<dbReference type="Proteomes" id="UP000248614">
    <property type="component" value="Unassembled WGS sequence"/>
</dbReference>
<dbReference type="PANTHER" id="PTHR43798">
    <property type="entry name" value="MONOACYLGLYCEROL LIPASE"/>
    <property type="match status" value="1"/>
</dbReference>
<feature type="chain" id="PRO_5015893095" evidence="1">
    <location>
        <begin position="30"/>
        <end position="310"/>
    </location>
</feature>
<dbReference type="GO" id="GO:0016020">
    <property type="term" value="C:membrane"/>
    <property type="evidence" value="ECO:0007669"/>
    <property type="project" value="TreeGrafter"/>
</dbReference>